<dbReference type="EMBL" id="CAXAQS010000056">
    <property type="protein sequence ID" value="CAK9249856.1"/>
    <property type="molecule type" value="Genomic_DNA"/>
</dbReference>
<dbReference type="Proteomes" id="UP001497444">
    <property type="component" value="Unassembled WGS sequence"/>
</dbReference>
<dbReference type="Gene3D" id="3.40.390.10">
    <property type="entry name" value="Collagenase (Catalytic Domain)"/>
    <property type="match status" value="1"/>
</dbReference>
<sequence length="458" mass="50750">MNCQTGVNFQLDTSGPSAATAPIADSINLISIQPNTYPPFSGSTNSSVLAYTEITNNMGACAHNLPQYNYFSKICTEVDIFFRAAPTNPSYSWLWSDATLPMLSQYDFATALDHELGHGAMLGHRFPDVSNNVMYPSRGHGEYVRNYDHDYNDVLGIYRNFNIGATLAAACGISSATQVFGSGCTRITPNCYPTIFNLLGVGTLSGDESLNAYLYPNPYGQNTIIHLDAGSDYADFTISIYDVLGRQISLQGNHRAFDIGSGNALLINQLESVSNWTIDGCDINPKFVGSLNIRGDYFEYDIFEKRESLREKYDFIFLFDILEHLSDPQTFLDTASFYLKKEGVIFINVPAFQSLYSNYDKAVGHKTRYNKEAVNSWLGSGLFSIEDLRYWGMSLAPLVAARKVLNARSTDDVKIITQGMKTPGRLVNSLLRLGADIETFVIPSPPMGCSLMLTLRKK</sequence>
<proteinExistence type="predicted"/>
<dbReference type="PANTHER" id="PTHR43861:SF6">
    <property type="entry name" value="METHYLTRANSFERASE TYPE 11"/>
    <property type="match status" value="1"/>
</dbReference>
<dbReference type="PANTHER" id="PTHR43861">
    <property type="entry name" value="TRANS-ACONITATE 2-METHYLTRANSFERASE-RELATED"/>
    <property type="match status" value="1"/>
</dbReference>
<dbReference type="SUPFAM" id="SSF55486">
    <property type="entry name" value="Metalloproteases ('zincins'), catalytic domain"/>
    <property type="match status" value="1"/>
</dbReference>
<accession>A0ABP0V756</accession>
<reference evidence="1" key="1">
    <citation type="submission" date="2024-02" db="EMBL/GenBank/DDBJ databases">
        <authorList>
            <consortium name="ELIXIR-Norway"/>
            <consortium name="Elixir Norway"/>
        </authorList>
    </citation>
    <scope>NUCLEOTIDE SEQUENCE</scope>
</reference>
<comment type="caution">
    <text evidence="1">The sequence shown here is derived from an EMBL/GenBank/DDBJ whole genome shotgun (WGS) entry which is preliminary data.</text>
</comment>
<name>A0ABP0V756_9BRYO</name>
<protein>
    <recommendedName>
        <fullName evidence="3">Class I SAM-dependent methyltransferase</fullName>
    </recommendedName>
</protein>
<evidence type="ECO:0008006" key="3">
    <source>
        <dbReference type="Google" id="ProtNLM"/>
    </source>
</evidence>
<dbReference type="SUPFAM" id="SSF53335">
    <property type="entry name" value="S-adenosyl-L-methionine-dependent methyltransferases"/>
    <property type="match status" value="1"/>
</dbReference>
<evidence type="ECO:0000313" key="1">
    <source>
        <dbReference type="EMBL" id="CAK9249856.1"/>
    </source>
</evidence>
<keyword evidence="2" id="KW-1185">Reference proteome</keyword>
<dbReference type="InterPro" id="IPR024079">
    <property type="entry name" value="MetalloPept_cat_dom_sf"/>
</dbReference>
<dbReference type="CDD" id="cd02440">
    <property type="entry name" value="AdoMet_MTases"/>
    <property type="match status" value="1"/>
</dbReference>
<evidence type="ECO:0000313" key="2">
    <source>
        <dbReference type="Proteomes" id="UP001497444"/>
    </source>
</evidence>
<dbReference type="Pfam" id="PF13489">
    <property type="entry name" value="Methyltransf_23"/>
    <property type="match status" value="1"/>
</dbReference>
<organism evidence="1 2">
    <name type="scientific">Sphagnum jensenii</name>
    <dbReference type="NCBI Taxonomy" id="128206"/>
    <lineage>
        <taxon>Eukaryota</taxon>
        <taxon>Viridiplantae</taxon>
        <taxon>Streptophyta</taxon>
        <taxon>Embryophyta</taxon>
        <taxon>Bryophyta</taxon>
        <taxon>Sphagnophytina</taxon>
        <taxon>Sphagnopsida</taxon>
        <taxon>Sphagnales</taxon>
        <taxon>Sphagnaceae</taxon>
        <taxon>Sphagnum</taxon>
    </lineage>
</organism>
<dbReference type="InterPro" id="IPR029063">
    <property type="entry name" value="SAM-dependent_MTases_sf"/>
</dbReference>
<dbReference type="Gene3D" id="3.40.50.150">
    <property type="entry name" value="Vaccinia Virus protein VP39"/>
    <property type="match status" value="1"/>
</dbReference>
<gene>
    <name evidence="1" type="ORF">CSSPJE1EN1_LOCUS25234</name>
</gene>